<name>A0A926D3V4_9FIRM</name>
<dbReference type="RefSeq" id="WP_249315072.1">
    <property type="nucleotide sequence ID" value="NZ_JACRSR010000001.1"/>
</dbReference>
<evidence type="ECO:0000313" key="3">
    <source>
        <dbReference type="Proteomes" id="UP000623172"/>
    </source>
</evidence>
<comment type="caution">
    <text evidence="2">The sequence shown here is derived from an EMBL/GenBank/DDBJ whole genome shotgun (WGS) entry which is preliminary data.</text>
</comment>
<evidence type="ECO:0000313" key="2">
    <source>
        <dbReference type="EMBL" id="MBC8531007.1"/>
    </source>
</evidence>
<dbReference type="AlphaFoldDB" id="A0A926D3V4"/>
<organism evidence="2 3">
    <name type="scientific">Gehongia tenuis</name>
    <dbReference type="NCBI Taxonomy" id="2763655"/>
    <lineage>
        <taxon>Bacteria</taxon>
        <taxon>Bacillati</taxon>
        <taxon>Bacillota</taxon>
        <taxon>Clostridia</taxon>
        <taxon>Christensenellales</taxon>
        <taxon>Christensenellaceae</taxon>
        <taxon>Gehongia</taxon>
    </lineage>
</organism>
<gene>
    <name evidence="2" type="ORF">H8696_04005</name>
</gene>
<reference evidence="2" key="1">
    <citation type="submission" date="2020-08" db="EMBL/GenBank/DDBJ databases">
        <title>Genome public.</title>
        <authorList>
            <person name="Liu C."/>
            <person name="Sun Q."/>
        </authorList>
    </citation>
    <scope>NUCLEOTIDE SEQUENCE</scope>
    <source>
        <strain evidence="2">NSJ-53</strain>
    </source>
</reference>
<proteinExistence type="predicted"/>
<dbReference type="InterPro" id="IPR019606">
    <property type="entry name" value="GerMN"/>
</dbReference>
<evidence type="ECO:0000259" key="1">
    <source>
        <dbReference type="SMART" id="SM00909"/>
    </source>
</evidence>
<dbReference type="PROSITE" id="PS51257">
    <property type="entry name" value="PROKAR_LIPOPROTEIN"/>
    <property type="match status" value="1"/>
</dbReference>
<dbReference type="EMBL" id="JACRSR010000001">
    <property type="protein sequence ID" value="MBC8531007.1"/>
    <property type="molecule type" value="Genomic_DNA"/>
</dbReference>
<feature type="domain" description="GerMN" evidence="1">
    <location>
        <begin position="87"/>
        <end position="192"/>
    </location>
</feature>
<dbReference type="SMART" id="SM00909">
    <property type="entry name" value="Germane"/>
    <property type="match status" value="1"/>
</dbReference>
<sequence length="338" mass="37717">MKGRWVRLTAAMVVLTLMMSGCSLFSGSLIQEEVPGPSESPAADIAPDVGESQKEVQGATLYFRFLDEPYLTAETRKIQVAANERTEAGIVKELIRGPSQVELRSLFNGDTKVVSVSESNGYLFVTLSREFLDPADALGDLPDNWAEDPKTVEQVNEYKRLAIYSIINSLTELGNFSGVQILIDVENTGKGERVRRSLLGFQDGTNDDQLMEPMYRQNDVILTPRTTMSIALDCFSKKSWDRLYKYVASKDEQGVSRPTLEEVTNNLSVQDPTLESYTVVHESVSLDGQTAVVCVNVKIRYSDGIIAEKQNVPLRMRRENQIWKINYSALSSVLSKQP</sequence>
<dbReference type="Proteomes" id="UP000623172">
    <property type="component" value="Unassembled WGS sequence"/>
</dbReference>
<dbReference type="Pfam" id="PF10646">
    <property type="entry name" value="Germane"/>
    <property type="match status" value="1"/>
</dbReference>
<accession>A0A926D3V4</accession>
<keyword evidence="3" id="KW-1185">Reference proteome</keyword>
<protein>
    <submittedName>
        <fullName evidence="2">GerMN domain-containing protein</fullName>
    </submittedName>
</protein>